<evidence type="ECO:0000259" key="14">
    <source>
        <dbReference type="PROSITE" id="PS50206"/>
    </source>
</evidence>
<keyword evidence="3" id="KW-0547">Nucleotide-binding</keyword>
<dbReference type="GO" id="GO:0004792">
    <property type="term" value="F:thiosulfate-cyanide sulfurtransferase activity"/>
    <property type="evidence" value="ECO:0007669"/>
    <property type="project" value="TreeGrafter"/>
</dbReference>
<dbReference type="InterPro" id="IPR036873">
    <property type="entry name" value="Rhodanese-like_dom_sf"/>
</dbReference>
<evidence type="ECO:0000256" key="13">
    <source>
        <dbReference type="SAM" id="Phobius"/>
    </source>
</evidence>
<evidence type="ECO:0000313" key="15">
    <source>
        <dbReference type="EMBL" id="VIP04298.1"/>
    </source>
</evidence>
<dbReference type="Pfam" id="PF00581">
    <property type="entry name" value="Rhodanese"/>
    <property type="match status" value="1"/>
</dbReference>
<dbReference type="PANTHER" id="PTHR10953:SF102">
    <property type="entry name" value="ADENYLYLTRANSFERASE AND SULFURTRANSFERASE MOCS3"/>
    <property type="match status" value="1"/>
</dbReference>
<evidence type="ECO:0000313" key="16">
    <source>
        <dbReference type="Proteomes" id="UP000464378"/>
    </source>
</evidence>
<keyword evidence="13" id="KW-0472">Membrane</keyword>
<dbReference type="EMBL" id="LR593887">
    <property type="protein sequence ID" value="VTS05959.1"/>
    <property type="molecule type" value="Genomic_DNA"/>
</dbReference>
<dbReference type="SMART" id="SM00450">
    <property type="entry name" value="RHOD"/>
    <property type="match status" value="1"/>
</dbReference>
<evidence type="ECO:0000256" key="6">
    <source>
        <dbReference type="ARBA" id="ARBA00055169"/>
    </source>
</evidence>
<dbReference type="FunCoup" id="A0A6C2YRL4">
    <property type="interactions" value="512"/>
</dbReference>
<dbReference type="InterPro" id="IPR001763">
    <property type="entry name" value="Rhodanese-like_dom"/>
</dbReference>
<dbReference type="GO" id="GO:0008146">
    <property type="term" value="F:sulfotransferase activity"/>
    <property type="evidence" value="ECO:0007669"/>
    <property type="project" value="TreeGrafter"/>
</dbReference>
<dbReference type="Gene3D" id="3.40.50.720">
    <property type="entry name" value="NAD(P)-binding Rossmann-like Domain"/>
    <property type="match status" value="1"/>
</dbReference>
<dbReference type="CDD" id="cd00757">
    <property type="entry name" value="ThiF_MoeB_HesA_family"/>
    <property type="match status" value="1"/>
</dbReference>
<dbReference type="PROSITE" id="PS50206">
    <property type="entry name" value="RHODANESE_3"/>
    <property type="match status" value="1"/>
</dbReference>
<dbReference type="NCBIfam" id="NF004281">
    <property type="entry name" value="PRK05690.1"/>
    <property type="match status" value="1"/>
</dbReference>
<comment type="subunit">
    <text evidence="7">Homodimer. Forms a stable heterotetrameric complex of 2 MoeB and 2 MoaD during adenylation of MoaD.</text>
</comment>
<dbReference type="RefSeq" id="WP_174250772.1">
    <property type="nucleotide sequence ID" value="NZ_LR593887.1"/>
</dbReference>
<evidence type="ECO:0000256" key="3">
    <source>
        <dbReference type="ARBA" id="ARBA00022741"/>
    </source>
</evidence>
<dbReference type="InterPro" id="IPR035985">
    <property type="entry name" value="Ubiquitin-activating_enz"/>
</dbReference>
<evidence type="ECO:0000256" key="10">
    <source>
        <dbReference type="ARBA" id="ARBA00075110"/>
    </source>
</evidence>
<evidence type="ECO:0000256" key="1">
    <source>
        <dbReference type="ARBA" id="ARBA00009919"/>
    </source>
</evidence>
<comment type="function">
    <text evidence="6">Catalyzes the adenylation by ATP of the carboxyl group of the C-terminal glycine of sulfur carrier protein MoaD.</text>
</comment>
<feature type="transmembrane region" description="Helical" evidence="13">
    <location>
        <begin position="46"/>
        <end position="65"/>
    </location>
</feature>
<keyword evidence="16" id="KW-1185">Reference proteome</keyword>
<keyword evidence="13" id="KW-1133">Transmembrane helix</keyword>
<dbReference type="Proteomes" id="UP000464378">
    <property type="component" value="Chromosome"/>
</dbReference>
<keyword evidence="4" id="KW-0067">ATP-binding</keyword>
<dbReference type="InParanoid" id="A0A6C2YRL4"/>
<comment type="similarity">
    <text evidence="1">Belongs to the HesA/MoeB/ThiF family.</text>
</comment>
<protein>
    <recommendedName>
        <fullName evidence="9">Molybdopterin-synthase adenylyltransferase</fullName>
        <ecNumber evidence="8">2.7.7.80</ecNumber>
    </recommendedName>
    <alternativeName>
        <fullName evidence="12">MoaD protein adenylase</fullName>
    </alternativeName>
    <alternativeName>
        <fullName evidence="10">Molybdopterin-converting factor subunit 1 adenylase</fullName>
    </alternativeName>
    <alternativeName>
        <fullName evidence="11">Sulfur carrier protein MoaD adenylyltransferase</fullName>
    </alternativeName>
</protein>
<evidence type="ECO:0000256" key="8">
    <source>
        <dbReference type="ARBA" id="ARBA00066884"/>
    </source>
</evidence>
<dbReference type="GO" id="GO:0005829">
    <property type="term" value="C:cytosol"/>
    <property type="evidence" value="ECO:0007669"/>
    <property type="project" value="TreeGrafter"/>
</dbReference>
<keyword evidence="13" id="KW-0812">Transmembrane</keyword>
<sequence>MANWPDFLGNRPESMTLSNHEVARYSRHLIMPEVGMDGQKRLKASSILLIGAGGLGAPLAMYLAAAGIGRIGIVDFDVVDYSNLQRQVIHGTADVGKRKLDSAKESMQAINPEVQVDTYPVRLDRTNALEIFKPYDLVIDGTDNFATRYLVNDACVLLKKPNVYGSIFRFDGQASVFYPFQGPCYRCLYPQPPEPGEVPSCAEGGVLGILPGVIGVIQATEAVKLILGKGEPLIGRLLHYDALGMKFREFKVRRNPKCPICGPNPSITELIDYDQFCGVRGETTPSSGTTSGSGSDAGDPFADLTVEQLKARMDAGENLFVLDVRNPEELAICRIAGTTVIPLPQLPERLYELDKDREIIVHCKSGMRSAKAKGFLREQGFRSVRNVMGGILAWADRIDPNMPKY</sequence>
<evidence type="ECO:0000256" key="2">
    <source>
        <dbReference type="ARBA" id="ARBA00022679"/>
    </source>
</evidence>
<evidence type="ECO:0000256" key="9">
    <source>
        <dbReference type="ARBA" id="ARBA00073635"/>
    </source>
</evidence>
<proteinExistence type="inferred from homology"/>
<dbReference type="InterPro" id="IPR000594">
    <property type="entry name" value="ThiF_NAD_FAD-bd"/>
</dbReference>
<dbReference type="GO" id="GO:0061605">
    <property type="term" value="F:molybdopterin-synthase adenylyltransferase activity"/>
    <property type="evidence" value="ECO:0007669"/>
    <property type="project" value="UniProtKB-EC"/>
</dbReference>
<keyword evidence="2" id="KW-0808">Transferase</keyword>
<evidence type="ECO:0000256" key="11">
    <source>
        <dbReference type="ARBA" id="ARBA00075328"/>
    </source>
</evidence>
<evidence type="ECO:0000256" key="5">
    <source>
        <dbReference type="ARBA" id="ARBA00052218"/>
    </source>
</evidence>
<evidence type="ECO:0000256" key="4">
    <source>
        <dbReference type="ARBA" id="ARBA00022840"/>
    </source>
</evidence>
<name>A0A6C2YRL4_9BACT</name>
<evidence type="ECO:0000256" key="12">
    <source>
        <dbReference type="ARBA" id="ARBA00078531"/>
    </source>
</evidence>
<dbReference type="GO" id="GO:0005524">
    <property type="term" value="F:ATP binding"/>
    <property type="evidence" value="ECO:0007669"/>
    <property type="project" value="UniProtKB-KW"/>
</dbReference>
<dbReference type="GO" id="GO:0008641">
    <property type="term" value="F:ubiquitin-like modifier activating enzyme activity"/>
    <property type="evidence" value="ECO:0007669"/>
    <property type="project" value="InterPro"/>
</dbReference>
<gene>
    <name evidence="15" type="ORF">GMBLW1_48950</name>
</gene>
<dbReference type="InterPro" id="IPR045886">
    <property type="entry name" value="ThiF/MoeB/HesA"/>
</dbReference>
<feature type="domain" description="Rhodanese" evidence="14">
    <location>
        <begin position="315"/>
        <end position="403"/>
    </location>
</feature>
<dbReference type="AlphaFoldDB" id="A0A6C2YRL4"/>
<comment type="catalytic activity">
    <reaction evidence="5">
        <text>[molybdopterin-synthase sulfur-carrier protein]-C-terminal Gly-Gly + ATP + H(+) = [molybdopterin-synthase sulfur-carrier protein]-C-terminal Gly-Gly-AMP + diphosphate</text>
        <dbReference type="Rhea" id="RHEA:43616"/>
        <dbReference type="Rhea" id="RHEA-COMP:12159"/>
        <dbReference type="Rhea" id="RHEA-COMP:12202"/>
        <dbReference type="ChEBI" id="CHEBI:15378"/>
        <dbReference type="ChEBI" id="CHEBI:30616"/>
        <dbReference type="ChEBI" id="CHEBI:33019"/>
        <dbReference type="ChEBI" id="CHEBI:90618"/>
        <dbReference type="ChEBI" id="CHEBI:90778"/>
        <dbReference type="EC" id="2.7.7.80"/>
    </reaction>
</comment>
<organism evidence="15">
    <name type="scientific">Tuwongella immobilis</name>
    <dbReference type="NCBI Taxonomy" id="692036"/>
    <lineage>
        <taxon>Bacteria</taxon>
        <taxon>Pseudomonadati</taxon>
        <taxon>Planctomycetota</taxon>
        <taxon>Planctomycetia</taxon>
        <taxon>Gemmatales</taxon>
        <taxon>Gemmataceae</taxon>
        <taxon>Tuwongella</taxon>
    </lineage>
</organism>
<dbReference type="SUPFAM" id="SSF69572">
    <property type="entry name" value="Activating enzymes of the ubiquitin-like proteins"/>
    <property type="match status" value="1"/>
</dbReference>
<dbReference type="Gene3D" id="3.40.250.10">
    <property type="entry name" value="Rhodanese-like domain"/>
    <property type="match status" value="1"/>
</dbReference>
<dbReference type="FunFam" id="3.40.50.720:FF:000033">
    <property type="entry name" value="Adenylyltransferase and sulfurtransferase MOCS3"/>
    <property type="match status" value="1"/>
</dbReference>
<accession>A0A6C2YRL4</accession>
<reference evidence="15" key="1">
    <citation type="submission" date="2019-04" db="EMBL/GenBank/DDBJ databases">
        <authorList>
            <consortium name="Science for Life Laboratories"/>
        </authorList>
    </citation>
    <scope>NUCLEOTIDE SEQUENCE</scope>
    <source>
        <strain evidence="15">MBLW1</strain>
    </source>
</reference>
<dbReference type="EC" id="2.7.7.80" evidence="8"/>
<dbReference type="EMBL" id="LR586016">
    <property type="protein sequence ID" value="VIP04298.1"/>
    <property type="molecule type" value="Genomic_DNA"/>
</dbReference>
<dbReference type="Pfam" id="PF00899">
    <property type="entry name" value="ThiF"/>
    <property type="match status" value="1"/>
</dbReference>
<dbReference type="PANTHER" id="PTHR10953">
    <property type="entry name" value="UBIQUITIN-ACTIVATING ENZYME E1"/>
    <property type="match status" value="1"/>
</dbReference>
<evidence type="ECO:0000256" key="7">
    <source>
        <dbReference type="ARBA" id="ARBA00063809"/>
    </source>
</evidence>
<dbReference type="KEGG" id="tim:GMBLW1_48950"/>